<accession>A0A1Y1S2E7</accession>
<dbReference type="Proteomes" id="UP000192343">
    <property type="component" value="Unassembled WGS sequence"/>
</dbReference>
<gene>
    <name evidence="1" type="ORF">B4O97_03390</name>
</gene>
<comment type="caution">
    <text evidence="1">The sequence shown here is derived from an EMBL/GenBank/DDBJ whole genome shotgun (WGS) entry which is preliminary data.</text>
</comment>
<reference evidence="1 2" key="1">
    <citation type="submission" date="2017-03" db="EMBL/GenBank/DDBJ databases">
        <title>Draft Genome sequence of Marispirochaeta sp. strain JC444.</title>
        <authorList>
            <person name="Shivani Y."/>
            <person name="Subhash Y."/>
            <person name="Sasikala C."/>
            <person name="Ramana C."/>
        </authorList>
    </citation>
    <scope>NUCLEOTIDE SEQUENCE [LARGE SCALE GENOMIC DNA]</scope>
    <source>
        <strain evidence="1 2">JC444</strain>
    </source>
</reference>
<evidence type="ECO:0000313" key="1">
    <source>
        <dbReference type="EMBL" id="ORC37246.1"/>
    </source>
</evidence>
<name>A0A1Y1S2E7_9SPIO</name>
<protein>
    <submittedName>
        <fullName evidence="1">Uncharacterized protein</fullName>
    </submittedName>
</protein>
<dbReference type="EMBL" id="MWQY01000003">
    <property type="protein sequence ID" value="ORC37246.1"/>
    <property type="molecule type" value="Genomic_DNA"/>
</dbReference>
<keyword evidence="2" id="KW-1185">Reference proteome</keyword>
<organism evidence="1 2">
    <name type="scientific">Marispirochaeta aestuarii</name>
    <dbReference type="NCBI Taxonomy" id="1963862"/>
    <lineage>
        <taxon>Bacteria</taxon>
        <taxon>Pseudomonadati</taxon>
        <taxon>Spirochaetota</taxon>
        <taxon>Spirochaetia</taxon>
        <taxon>Spirochaetales</taxon>
        <taxon>Spirochaetaceae</taxon>
        <taxon>Marispirochaeta</taxon>
    </lineage>
</organism>
<dbReference type="STRING" id="1963862.B4O97_03390"/>
<proteinExistence type="predicted"/>
<sequence length="127" mass="13853">MPNAYQIDRVSVPAGSSYSPEFTFRDEAKAATTPNAGTVTWTLTDKNGNVKNSREDVAVDSANPVIVNLEGDDLTAEDADVFTIEQGVKIAKAERRLSIRGEIDTTLGNNRPTTMELIFFVYKIVAV</sequence>
<dbReference type="AlphaFoldDB" id="A0A1Y1S2E7"/>
<evidence type="ECO:0000313" key="2">
    <source>
        <dbReference type="Proteomes" id="UP000192343"/>
    </source>
</evidence>
<dbReference type="RefSeq" id="WP_083048336.1">
    <property type="nucleotide sequence ID" value="NZ_MWQY01000003.1"/>
</dbReference>